<protein>
    <submittedName>
        <fullName evidence="1">Uncharacterized protein</fullName>
    </submittedName>
</protein>
<dbReference type="Proteomes" id="UP001206483">
    <property type="component" value="Unassembled WGS sequence"/>
</dbReference>
<gene>
    <name evidence="1" type="ORF">FHR36_005018</name>
</gene>
<organism evidence="1 2">
    <name type="scientific">Kitasatospora paracochleata</name>
    <dbReference type="NCBI Taxonomy" id="58354"/>
    <lineage>
        <taxon>Bacteria</taxon>
        <taxon>Bacillati</taxon>
        <taxon>Actinomycetota</taxon>
        <taxon>Actinomycetes</taxon>
        <taxon>Kitasatosporales</taxon>
        <taxon>Streptomycetaceae</taxon>
        <taxon>Kitasatospora</taxon>
    </lineage>
</organism>
<name>A0ABT1J353_9ACTN</name>
<dbReference type="RefSeq" id="WP_253800413.1">
    <property type="nucleotide sequence ID" value="NZ_BAAAUB010000080.1"/>
</dbReference>
<comment type="caution">
    <text evidence="1">The sequence shown here is derived from an EMBL/GenBank/DDBJ whole genome shotgun (WGS) entry which is preliminary data.</text>
</comment>
<reference evidence="1 2" key="1">
    <citation type="submission" date="2022-06" db="EMBL/GenBank/DDBJ databases">
        <title>Sequencing the genomes of 1000 actinobacteria strains.</title>
        <authorList>
            <person name="Klenk H.-P."/>
        </authorList>
    </citation>
    <scope>NUCLEOTIDE SEQUENCE [LARGE SCALE GENOMIC DNA]</scope>
    <source>
        <strain evidence="1 2">DSM 41656</strain>
    </source>
</reference>
<sequence length="92" mass="10055">MTSNVKPNQQLLDDLASLSTPDHFGKSLLRSLLKKASTHDDPTKPIDITVTFRVHPVTAHAVVDHGAQVCDEYILPSGTIVSRNCSPHELPM</sequence>
<accession>A0ABT1J353</accession>
<proteinExistence type="predicted"/>
<keyword evidence="2" id="KW-1185">Reference proteome</keyword>
<evidence type="ECO:0000313" key="2">
    <source>
        <dbReference type="Proteomes" id="UP001206483"/>
    </source>
</evidence>
<evidence type="ECO:0000313" key="1">
    <source>
        <dbReference type="EMBL" id="MCP2311855.1"/>
    </source>
</evidence>
<dbReference type="EMBL" id="JAMZDX010000004">
    <property type="protein sequence ID" value="MCP2311855.1"/>
    <property type="molecule type" value="Genomic_DNA"/>
</dbReference>